<reference evidence="2 3" key="1">
    <citation type="submission" date="2014-01" db="EMBL/GenBank/DDBJ databases">
        <title>Sulfitobacter sp. H3 (MCCC 1A00686) Genome Sequencing.</title>
        <authorList>
            <person name="Lai Q."/>
            <person name="Hong Z."/>
        </authorList>
    </citation>
    <scope>NUCLEOTIDE SEQUENCE [LARGE SCALE GENOMIC DNA]</scope>
    <source>
        <strain evidence="2 3">H3</strain>
    </source>
</reference>
<keyword evidence="3" id="KW-1185">Reference proteome</keyword>
<evidence type="ECO:0000313" key="3">
    <source>
        <dbReference type="Proteomes" id="UP000027746"/>
    </source>
</evidence>
<gene>
    <name evidence="2" type="ORF">SUH3_11875</name>
</gene>
<dbReference type="Proteomes" id="UP000027746">
    <property type="component" value="Unassembled WGS sequence"/>
</dbReference>
<feature type="region of interest" description="Disordered" evidence="1">
    <location>
        <begin position="123"/>
        <end position="159"/>
    </location>
</feature>
<accession>A0A073IW02</accession>
<name>A0A073IW02_9RHOB</name>
<evidence type="ECO:0000313" key="2">
    <source>
        <dbReference type="EMBL" id="KEJ93964.1"/>
    </source>
</evidence>
<protein>
    <submittedName>
        <fullName evidence="2">Uncharacterized protein</fullName>
    </submittedName>
</protein>
<evidence type="ECO:0000256" key="1">
    <source>
        <dbReference type="SAM" id="MobiDB-lite"/>
    </source>
</evidence>
<dbReference type="AlphaFoldDB" id="A0A073IW02"/>
<organism evidence="2 3">
    <name type="scientific">Pseudosulfitobacter pseudonitzschiae</name>
    <dbReference type="NCBI Taxonomy" id="1402135"/>
    <lineage>
        <taxon>Bacteria</taxon>
        <taxon>Pseudomonadati</taxon>
        <taxon>Pseudomonadota</taxon>
        <taxon>Alphaproteobacteria</taxon>
        <taxon>Rhodobacterales</taxon>
        <taxon>Roseobacteraceae</taxon>
        <taxon>Pseudosulfitobacter</taxon>
    </lineage>
</organism>
<proteinExistence type="predicted"/>
<comment type="caution">
    <text evidence="2">The sequence shown here is derived from an EMBL/GenBank/DDBJ whole genome shotgun (WGS) entry which is preliminary data.</text>
</comment>
<dbReference type="EMBL" id="JAMD01000021">
    <property type="protein sequence ID" value="KEJ93964.1"/>
    <property type="molecule type" value="Genomic_DNA"/>
</dbReference>
<sequence>MNGPVWIGRHLFLGRTIIGAINTSKDAGRWLGMSYLPGAAGVMVGQDFPSEAAAKERVMQSAQSRCKAMFGAGLQTTSDAVHEGRALRVVARAIWRAGVWRCDRPVNAHAMFSDLGRALGFKDQDAPKPCEGGDESGGSSAEPPLDDGEYLESIESAQA</sequence>